<evidence type="ECO:0000256" key="4">
    <source>
        <dbReference type="ARBA" id="ARBA00022989"/>
    </source>
</evidence>
<feature type="transmembrane region" description="Helical" evidence="6">
    <location>
        <begin position="125"/>
        <end position="152"/>
    </location>
</feature>
<accession>A0A7W9CT23</accession>
<evidence type="ECO:0000256" key="2">
    <source>
        <dbReference type="ARBA" id="ARBA00007511"/>
    </source>
</evidence>
<reference evidence="7 8" key="1">
    <citation type="submission" date="2020-08" db="EMBL/GenBank/DDBJ databases">
        <title>Genomic Encyclopedia of Type Strains, Phase IV (KMG-IV): sequencing the most valuable type-strain genomes for metagenomic binning, comparative biology and taxonomic classification.</title>
        <authorList>
            <person name="Goeker M."/>
        </authorList>
    </citation>
    <scope>NUCLEOTIDE SEQUENCE [LARGE SCALE GENOMIC DNA]</scope>
    <source>
        <strain evidence="7 8">DSM 16268</strain>
    </source>
</reference>
<organism evidence="7 8">
    <name type="scientific">Prosthecomicrobium pneumaticum</name>
    <dbReference type="NCBI Taxonomy" id="81895"/>
    <lineage>
        <taxon>Bacteria</taxon>
        <taxon>Pseudomonadati</taxon>
        <taxon>Pseudomonadota</taxon>
        <taxon>Alphaproteobacteria</taxon>
        <taxon>Hyphomicrobiales</taxon>
        <taxon>Kaistiaceae</taxon>
        <taxon>Prosthecomicrobium</taxon>
    </lineage>
</organism>
<evidence type="ECO:0000313" key="7">
    <source>
        <dbReference type="EMBL" id="MBB5751126.1"/>
    </source>
</evidence>
<comment type="caution">
    <text evidence="7">The sequence shown here is derived from an EMBL/GenBank/DDBJ whole genome shotgun (WGS) entry which is preliminary data.</text>
</comment>
<evidence type="ECO:0000256" key="5">
    <source>
        <dbReference type="ARBA" id="ARBA00023136"/>
    </source>
</evidence>
<dbReference type="Pfam" id="PF03741">
    <property type="entry name" value="TerC"/>
    <property type="match status" value="1"/>
</dbReference>
<keyword evidence="3 6" id="KW-0812">Transmembrane</keyword>
<dbReference type="PANTHER" id="PTHR30238">
    <property type="entry name" value="MEMBRANE BOUND PREDICTED REDOX MODULATOR"/>
    <property type="match status" value="1"/>
</dbReference>
<evidence type="ECO:0000256" key="1">
    <source>
        <dbReference type="ARBA" id="ARBA00004141"/>
    </source>
</evidence>
<keyword evidence="8" id="KW-1185">Reference proteome</keyword>
<proteinExistence type="inferred from homology"/>
<gene>
    <name evidence="7" type="ORF">GGQ63_000169</name>
</gene>
<comment type="subcellular location">
    <subcellularLocation>
        <location evidence="1">Membrane</location>
        <topology evidence="1">Multi-pass membrane protein</topology>
    </subcellularLocation>
</comment>
<evidence type="ECO:0000256" key="6">
    <source>
        <dbReference type="SAM" id="Phobius"/>
    </source>
</evidence>
<sequence>MSSLDLLLMPEAWASLLTLTVMEIVLGIDNIVFISVLTSRLPADEARHARQVGLALALVFRIALLLVLSWIIGLTAPLFEVFGHPVSWRDVILLAGGLFLIYKATHEIHKGVEGDDHAETGPVRAGFAAIIAQIVVIDMVFSVDSIITAIGMAEHVEVMIIAVVIAIGVMYAASGTIARFIERHPTTKMLALAFLLMIGIALVADGIGFHIPRGYIYTAMAFSALVELLNVAAQGRRKKAQAQKGATTTGPY</sequence>
<dbReference type="Proteomes" id="UP000523821">
    <property type="component" value="Unassembled WGS sequence"/>
</dbReference>
<feature type="transmembrane region" description="Helical" evidence="6">
    <location>
        <begin position="190"/>
        <end position="209"/>
    </location>
</feature>
<protein>
    <submittedName>
        <fullName evidence="7">Putative tellurium resistance membrane protein TerC</fullName>
    </submittedName>
</protein>
<keyword evidence="5 6" id="KW-0472">Membrane</keyword>
<comment type="similarity">
    <text evidence="2">Belongs to the TerC family.</text>
</comment>
<dbReference type="InterPro" id="IPR005496">
    <property type="entry name" value="Integral_membrane_TerC"/>
</dbReference>
<evidence type="ECO:0000256" key="3">
    <source>
        <dbReference type="ARBA" id="ARBA00022692"/>
    </source>
</evidence>
<feature type="transmembrane region" description="Helical" evidence="6">
    <location>
        <begin position="54"/>
        <end position="74"/>
    </location>
</feature>
<dbReference type="PANTHER" id="PTHR30238:SF4">
    <property type="entry name" value="SLL1022 PROTEIN"/>
    <property type="match status" value="1"/>
</dbReference>
<evidence type="ECO:0000313" key="8">
    <source>
        <dbReference type="Proteomes" id="UP000523821"/>
    </source>
</evidence>
<name>A0A7W9CT23_9HYPH</name>
<dbReference type="AlphaFoldDB" id="A0A7W9CT23"/>
<dbReference type="RefSeq" id="WP_183851709.1">
    <property type="nucleotide sequence ID" value="NZ_JACHOO010000001.1"/>
</dbReference>
<dbReference type="EMBL" id="JACHOO010000001">
    <property type="protein sequence ID" value="MBB5751126.1"/>
    <property type="molecule type" value="Genomic_DNA"/>
</dbReference>
<feature type="transmembrane region" description="Helical" evidence="6">
    <location>
        <begin position="158"/>
        <end position="178"/>
    </location>
</feature>
<keyword evidence="4 6" id="KW-1133">Transmembrane helix</keyword>
<dbReference type="GO" id="GO:0016020">
    <property type="term" value="C:membrane"/>
    <property type="evidence" value="ECO:0007669"/>
    <property type="project" value="UniProtKB-SubCell"/>
</dbReference>
<feature type="transmembrane region" description="Helical" evidence="6">
    <location>
        <begin position="12"/>
        <end position="33"/>
    </location>
</feature>